<dbReference type="SUPFAM" id="SSF51735">
    <property type="entry name" value="NAD(P)-binding Rossmann-fold domains"/>
    <property type="match status" value="1"/>
</dbReference>
<accession>A0A382X3S2</accession>
<feature type="non-terminal residue" evidence="2">
    <location>
        <position position="1"/>
    </location>
</feature>
<dbReference type="EMBL" id="UINC01164815">
    <property type="protein sequence ID" value="SVD65857.1"/>
    <property type="molecule type" value="Genomic_DNA"/>
</dbReference>
<organism evidence="2">
    <name type="scientific">marine metagenome</name>
    <dbReference type="NCBI Taxonomy" id="408172"/>
    <lineage>
        <taxon>unclassified sequences</taxon>
        <taxon>metagenomes</taxon>
        <taxon>ecological metagenomes</taxon>
    </lineage>
</organism>
<gene>
    <name evidence="2" type="ORF">METZ01_LOCUS418711</name>
</gene>
<protein>
    <recommendedName>
        <fullName evidence="3">NAD-dependent epimerase/dehydratase domain-containing protein</fullName>
    </recommendedName>
</protein>
<dbReference type="AlphaFoldDB" id="A0A382X3S2"/>
<evidence type="ECO:0000313" key="2">
    <source>
        <dbReference type="EMBL" id="SVD65857.1"/>
    </source>
</evidence>
<evidence type="ECO:0000256" key="1">
    <source>
        <dbReference type="ARBA" id="ARBA00006484"/>
    </source>
</evidence>
<evidence type="ECO:0008006" key="3">
    <source>
        <dbReference type="Google" id="ProtNLM"/>
    </source>
</evidence>
<sequence length="217" mass="24908">GSEGLLGKEISKFLEKNNRIYRLDLKLGHDLNDEKFVKKWFKKNHSDYLINCFAINDHVSETKRKNNLFNFPLETFSQYLQTNVTTLFSVCREFARNNKKSGIINFSSTYGLISPRPDMYDGSHKDIGYGVSKSAVINLSKYLAIHLAPNIRVNCIIPGGVEHKQKKKFISMYSKNTPLKRMMKKNELNHLIKFLCTENSSYATGSTFVIDGGYTSW</sequence>
<proteinExistence type="inferred from homology"/>
<name>A0A382X3S2_9ZZZZ</name>
<dbReference type="PANTHER" id="PTHR42760">
    <property type="entry name" value="SHORT-CHAIN DEHYDROGENASES/REDUCTASES FAMILY MEMBER"/>
    <property type="match status" value="1"/>
</dbReference>
<reference evidence="2" key="1">
    <citation type="submission" date="2018-05" db="EMBL/GenBank/DDBJ databases">
        <authorList>
            <person name="Lanie J.A."/>
            <person name="Ng W.-L."/>
            <person name="Kazmierczak K.M."/>
            <person name="Andrzejewski T.M."/>
            <person name="Davidsen T.M."/>
            <person name="Wayne K.J."/>
            <person name="Tettelin H."/>
            <person name="Glass J.I."/>
            <person name="Rusch D."/>
            <person name="Podicherti R."/>
            <person name="Tsui H.-C.T."/>
            <person name="Winkler M.E."/>
        </authorList>
    </citation>
    <scope>NUCLEOTIDE SEQUENCE</scope>
</reference>
<dbReference type="InterPro" id="IPR002347">
    <property type="entry name" value="SDR_fam"/>
</dbReference>
<dbReference type="Gene3D" id="3.40.50.720">
    <property type="entry name" value="NAD(P)-binding Rossmann-like Domain"/>
    <property type="match status" value="1"/>
</dbReference>
<dbReference type="InterPro" id="IPR036291">
    <property type="entry name" value="NAD(P)-bd_dom_sf"/>
</dbReference>
<dbReference type="GO" id="GO:0016616">
    <property type="term" value="F:oxidoreductase activity, acting on the CH-OH group of donors, NAD or NADP as acceptor"/>
    <property type="evidence" value="ECO:0007669"/>
    <property type="project" value="TreeGrafter"/>
</dbReference>
<dbReference type="PRINTS" id="PR00081">
    <property type="entry name" value="GDHRDH"/>
</dbReference>
<dbReference type="Pfam" id="PF13561">
    <property type="entry name" value="adh_short_C2"/>
    <property type="match status" value="1"/>
</dbReference>
<comment type="similarity">
    <text evidence="1">Belongs to the short-chain dehydrogenases/reductases (SDR) family.</text>
</comment>